<keyword evidence="1" id="KW-0804">Transcription</keyword>
<accession>A0AAW8EVQ1</accession>
<reference evidence="1 2" key="1">
    <citation type="submission" date="2023-07" db="EMBL/GenBank/DDBJ databases">
        <title>Comparative genomics of wheat-associated soil bacteria to identify genetic determinants of phenazine resistance.</title>
        <authorList>
            <person name="Mouncey N."/>
        </authorList>
    </citation>
    <scope>NUCLEOTIDE SEQUENCE [LARGE SCALE GENOMIC DNA]</scope>
    <source>
        <strain evidence="1 2">W4I9-1</strain>
    </source>
</reference>
<proteinExistence type="predicted"/>
<gene>
    <name evidence="1" type="ORF">QFZ53_001150</name>
</gene>
<dbReference type="GO" id="GO:0000428">
    <property type="term" value="C:DNA-directed RNA polymerase complex"/>
    <property type="evidence" value="ECO:0007669"/>
    <property type="project" value="UniProtKB-KW"/>
</dbReference>
<dbReference type="AlphaFoldDB" id="A0AAW8EVQ1"/>
<evidence type="ECO:0000313" key="2">
    <source>
        <dbReference type="Proteomes" id="UP001244427"/>
    </source>
</evidence>
<comment type="caution">
    <text evidence="1">The sequence shown here is derived from an EMBL/GenBank/DDBJ whole genome shotgun (WGS) entry which is preliminary data.</text>
</comment>
<dbReference type="Proteomes" id="UP001244427">
    <property type="component" value="Unassembled WGS sequence"/>
</dbReference>
<keyword evidence="1" id="KW-0240">DNA-directed RNA polymerase</keyword>
<protein>
    <submittedName>
        <fullName evidence="1">DNA-directed RNA polymerase specialized sigma24 family protein</fullName>
    </submittedName>
</protein>
<dbReference type="EMBL" id="JAUSXV010000001">
    <property type="protein sequence ID" value="MDQ0646954.1"/>
    <property type="molecule type" value="Genomic_DNA"/>
</dbReference>
<sequence length="47" mass="5365">MAVFELAWTRLSHGETVGRPWLYRCARNVVGNEYGTAARINMGLLQR</sequence>
<keyword evidence="2" id="KW-1185">Reference proteome</keyword>
<name>A0AAW8EVQ1_9MICO</name>
<organism evidence="1 2">
    <name type="scientific">Microbacterium natoriense</name>
    <dbReference type="NCBI Taxonomy" id="284570"/>
    <lineage>
        <taxon>Bacteria</taxon>
        <taxon>Bacillati</taxon>
        <taxon>Actinomycetota</taxon>
        <taxon>Actinomycetes</taxon>
        <taxon>Micrococcales</taxon>
        <taxon>Microbacteriaceae</taxon>
        <taxon>Microbacterium</taxon>
    </lineage>
</organism>
<evidence type="ECO:0000313" key="1">
    <source>
        <dbReference type="EMBL" id="MDQ0646954.1"/>
    </source>
</evidence>